<protein>
    <recommendedName>
        <fullName evidence="5">Right handed beta helix region</fullName>
    </recommendedName>
</protein>
<accession>A0ABS2RHL7</accession>
<dbReference type="EMBL" id="JAFBCF010000001">
    <property type="protein sequence ID" value="MBM7798493.1"/>
    <property type="molecule type" value="Genomic_DNA"/>
</dbReference>
<dbReference type="SUPFAM" id="SSF51126">
    <property type="entry name" value="Pectin lyase-like"/>
    <property type="match status" value="1"/>
</dbReference>
<dbReference type="Proteomes" id="UP000704762">
    <property type="component" value="Unassembled WGS sequence"/>
</dbReference>
<proteinExistence type="predicted"/>
<evidence type="ECO:0000313" key="4">
    <source>
        <dbReference type="Proteomes" id="UP000704762"/>
    </source>
</evidence>
<evidence type="ECO:0008006" key="5">
    <source>
        <dbReference type="Google" id="ProtNLM"/>
    </source>
</evidence>
<keyword evidence="4" id="KW-1185">Reference proteome</keyword>
<feature type="region of interest" description="Disordered" evidence="1">
    <location>
        <begin position="90"/>
        <end position="133"/>
    </location>
</feature>
<keyword evidence="2" id="KW-0812">Transmembrane</keyword>
<feature type="compositionally biased region" description="Low complexity" evidence="1">
    <location>
        <begin position="117"/>
        <end position="133"/>
    </location>
</feature>
<feature type="compositionally biased region" description="Low complexity" evidence="1">
    <location>
        <begin position="90"/>
        <end position="100"/>
    </location>
</feature>
<dbReference type="InterPro" id="IPR011050">
    <property type="entry name" value="Pectin_lyase_fold/virulence"/>
</dbReference>
<evidence type="ECO:0000313" key="3">
    <source>
        <dbReference type="EMBL" id="MBM7798493.1"/>
    </source>
</evidence>
<name>A0ABS2RHL7_9ACTN</name>
<organism evidence="3 4">
    <name type="scientific">Microlunatus panaciterrae</name>
    <dbReference type="NCBI Taxonomy" id="400768"/>
    <lineage>
        <taxon>Bacteria</taxon>
        <taxon>Bacillati</taxon>
        <taxon>Actinomycetota</taxon>
        <taxon>Actinomycetes</taxon>
        <taxon>Propionibacteriales</taxon>
        <taxon>Propionibacteriaceae</taxon>
        <taxon>Microlunatus</taxon>
    </lineage>
</organism>
<gene>
    <name evidence="3" type="ORF">JOE57_001414</name>
</gene>
<feature type="transmembrane region" description="Helical" evidence="2">
    <location>
        <begin position="25"/>
        <end position="42"/>
    </location>
</feature>
<evidence type="ECO:0000256" key="2">
    <source>
        <dbReference type="SAM" id="Phobius"/>
    </source>
</evidence>
<comment type="caution">
    <text evidence="3">The sequence shown here is derived from an EMBL/GenBank/DDBJ whole genome shotgun (WGS) entry which is preliminary data.</text>
</comment>
<evidence type="ECO:0000256" key="1">
    <source>
        <dbReference type="SAM" id="MobiDB-lite"/>
    </source>
</evidence>
<keyword evidence="2" id="KW-1133">Transmembrane helix</keyword>
<reference evidence="3 4" key="1">
    <citation type="submission" date="2021-01" db="EMBL/GenBank/DDBJ databases">
        <title>Sequencing the genomes of 1000 actinobacteria strains.</title>
        <authorList>
            <person name="Klenk H.-P."/>
        </authorList>
    </citation>
    <scope>NUCLEOTIDE SEQUENCE [LARGE SCALE GENOMIC DNA]</scope>
    <source>
        <strain evidence="3 4">DSM 18662</strain>
    </source>
</reference>
<keyword evidence="2" id="KW-0472">Membrane</keyword>
<sequence length="367" mass="38325">MWLSKITVADSGGSEMRGRGYTRRWLLVTALMLMAFIAGLLVSGPRRSNEPCDAHFAGPFVTGARLKAYMDCREDRQDAALKRLEARLASASASPSASPAGETTHDRKPNAARRSRPNAANTGVPAGTTLSSYTGPTTITTAGTVIDSKKITGCLNIKADNVTIKNSLIQSGGCFFNVLSDNGNTGLKLTDVEIDGQGNTSGDSAINGSNFSCLRCDLHGTVDGAKAGSNVVIQDSYIHDLSMTSGSHNDGIQSLGTTSLRIVHNTIIIKAGSTSAIILSTGSASNMRNVLIDSNLLGGGAYTVYGGYLAGTDDLSKVSNISITNNQFTTQIFPKSGAYGPLTSTDSPVVVSGNTWYDGPNAGKRVD</sequence>